<keyword evidence="6" id="KW-1185">Reference proteome</keyword>
<name>A0ABS1CKM5_9GAMM</name>
<dbReference type="Gene3D" id="2.40.50.100">
    <property type="match status" value="1"/>
</dbReference>
<dbReference type="InterPro" id="IPR006143">
    <property type="entry name" value="RND_pump_MFP"/>
</dbReference>
<feature type="region of interest" description="Disordered" evidence="3">
    <location>
        <begin position="1"/>
        <end position="53"/>
    </location>
</feature>
<dbReference type="EMBL" id="NRRV01000049">
    <property type="protein sequence ID" value="MBK1632491.1"/>
    <property type="molecule type" value="Genomic_DNA"/>
</dbReference>
<dbReference type="PANTHER" id="PTHR30097">
    <property type="entry name" value="CATION EFFLUX SYSTEM PROTEIN CUSB"/>
    <property type="match status" value="1"/>
</dbReference>
<gene>
    <name evidence="5" type="ORF">CKO31_17435</name>
</gene>
<comment type="similarity">
    <text evidence="1">Belongs to the membrane fusion protein (MFP) (TC 8.A.1) family.</text>
</comment>
<feature type="region of interest" description="Disordered" evidence="3">
    <location>
        <begin position="201"/>
        <end position="280"/>
    </location>
</feature>
<dbReference type="Proteomes" id="UP000748752">
    <property type="component" value="Unassembled WGS sequence"/>
</dbReference>
<evidence type="ECO:0000256" key="1">
    <source>
        <dbReference type="ARBA" id="ARBA00009477"/>
    </source>
</evidence>
<dbReference type="Gene3D" id="2.40.30.170">
    <property type="match status" value="1"/>
</dbReference>
<evidence type="ECO:0000256" key="3">
    <source>
        <dbReference type="SAM" id="MobiDB-lite"/>
    </source>
</evidence>
<keyword evidence="2" id="KW-0813">Transport</keyword>
<feature type="domain" description="CzcB-like C-terminal circularly permuted SH3-like" evidence="4">
    <location>
        <begin position="571"/>
        <end position="630"/>
    </location>
</feature>
<reference evidence="5 6" key="1">
    <citation type="journal article" date="2020" name="Microorganisms">
        <title>Osmotic Adaptation and Compatible Solute Biosynthesis of Phototrophic Bacteria as Revealed from Genome Analyses.</title>
        <authorList>
            <person name="Imhoff J.F."/>
            <person name="Rahn T."/>
            <person name="Kunzel S."/>
            <person name="Keller A."/>
            <person name="Neulinger S.C."/>
        </authorList>
    </citation>
    <scope>NUCLEOTIDE SEQUENCE [LARGE SCALE GENOMIC DNA]</scope>
    <source>
        <strain evidence="5 6">DSM 6210</strain>
    </source>
</reference>
<dbReference type="SUPFAM" id="SSF111369">
    <property type="entry name" value="HlyD-like secretion proteins"/>
    <property type="match status" value="1"/>
</dbReference>
<comment type="caution">
    <text evidence="5">The sequence shown here is derived from an EMBL/GenBank/DDBJ whole genome shotgun (WGS) entry which is preliminary data.</text>
</comment>
<dbReference type="Gene3D" id="2.40.420.20">
    <property type="match status" value="1"/>
</dbReference>
<evidence type="ECO:0000256" key="2">
    <source>
        <dbReference type="ARBA" id="ARBA00022448"/>
    </source>
</evidence>
<feature type="compositionally biased region" description="Low complexity" evidence="3">
    <location>
        <begin position="1"/>
        <end position="16"/>
    </location>
</feature>
<sequence>MAGTACADSPAADGAAEPLGADEASAHRHNHDDDGNPEPDADEAHRHARGGHQDGSLWHRFQHWLIGALGGEHPHDDAHDHATESAEILTATRYTRELELFLERPPLVAGKPATLLVFLTRLADFSPVRAGEVAVSLVPEDADQAAQGPAASITAAAAAPSRPGVYRLRLTPTRAGRHRLELAWADGAETASFSLAVPITGGKSAAGHAEPHDHAADHEHPAEHDHAENHEHEHGPGEDQAHIHADAHEHGHEHDQEAGAPRDHAAAARGEQAAAGDSVRLTKEQQWLSDFATAVVERRILRGSVPATGVLRASADGDAHVTAPIDAHLRSAAGGFPYTGLRVEPGQTLAYLVPRLSGEADVAGLELAVTRAATALDLARQERERLDALWEDRSIPFREVLQARGDEEVAAAELSAARRRLAQIQRTEEGEGAGVPVRAPIGGVVARVEVAPGAFVEEGARLFHLVSPERLWLDARVAEADVGRIQTPVGAWFSVRGLSNGDADDGGQTFALTPATGARLVAYGAMVDPESRTVPVVFEFERAGHPNGERLRVGQSVSARVYTGEVSHTLVVPAGALINHAGADVVYVQVAGDRFERRLVHTGLRDGDLVGVHDGVRQGERVVSRGAYLVHLAAGAEGDTGAHHGHDH</sequence>
<dbReference type="Gene3D" id="1.10.287.470">
    <property type="entry name" value="Helix hairpin bin"/>
    <property type="match status" value="1"/>
</dbReference>
<feature type="compositionally biased region" description="Basic and acidic residues" evidence="3">
    <location>
        <begin position="209"/>
        <end position="266"/>
    </location>
</feature>
<dbReference type="InterPro" id="IPR058649">
    <property type="entry name" value="CzcB_C"/>
</dbReference>
<proteinExistence type="inferred from homology"/>
<dbReference type="NCBIfam" id="TIGR01730">
    <property type="entry name" value="RND_mfp"/>
    <property type="match status" value="1"/>
</dbReference>
<evidence type="ECO:0000313" key="6">
    <source>
        <dbReference type="Proteomes" id="UP000748752"/>
    </source>
</evidence>
<feature type="compositionally biased region" description="Basic and acidic residues" evidence="3">
    <location>
        <begin position="24"/>
        <end position="34"/>
    </location>
</feature>
<evidence type="ECO:0000313" key="5">
    <source>
        <dbReference type="EMBL" id="MBK1632491.1"/>
    </source>
</evidence>
<dbReference type="InterPro" id="IPR051909">
    <property type="entry name" value="MFP_Cation_Efflux"/>
</dbReference>
<organism evidence="5 6">
    <name type="scientific">Thiohalocapsa halophila</name>
    <dbReference type="NCBI Taxonomy" id="69359"/>
    <lineage>
        <taxon>Bacteria</taxon>
        <taxon>Pseudomonadati</taxon>
        <taxon>Pseudomonadota</taxon>
        <taxon>Gammaproteobacteria</taxon>
        <taxon>Chromatiales</taxon>
        <taxon>Chromatiaceae</taxon>
        <taxon>Thiohalocapsa</taxon>
    </lineage>
</organism>
<evidence type="ECO:0000259" key="4">
    <source>
        <dbReference type="Pfam" id="PF25975"/>
    </source>
</evidence>
<protein>
    <recommendedName>
        <fullName evidence="4">CzcB-like C-terminal circularly permuted SH3-like domain-containing protein</fullName>
    </recommendedName>
</protein>
<dbReference type="PANTHER" id="PTHR30097:SF15">
    <property type="entry name" value="CATION EFFLUX SYSTEM PROTEIN CUSB"/>
    <property type="match status" value="1"/>
</dbReference>
<accession>A0ABS1CKM5</accession>
<dbReference type="Pfam" id="PF25975">
    <property type="entry name" value="CzcB_C"/>
    <property type="match status" value="1"/>
</dbReference>